<dbReference type="AlphaFoldDB" id="A0A8I2YUI0"/>
<keyword evidence="3" id="KW-1185">Reference proteome</keyword>
<sequence length="64" mass="7160">MFIKGYPPGTTIDMLLQKQEEEAEMCSRQVASEKVRGWLETGESLPLSHSHHPRSQAKSSFGLS</sequence>
<comment type="caution">
    <text evidence="2">The sequence shown here is derived from an EMBL/GenBank/DDBJ whole genome shotgun (WGS) entry which is preliminary data.</text>
</comment>
<dbReference type="EMBL" id="JAGFBS010000007">
    <property type="protein sequence ID" value="KAG6378375.1"/>
    <property type="molecule type" value="Genomic_DNA"/>
</dbReference>
<protein>
    <submittedName>
        <fullName evidence="2">Uncharacterized protein</fullName>
    </submittedName>
</protein>
<gene>
    <name evidence="2" type="ORF">JVT61DRAFT_14100</name>
</gene>
<reference evidence="2" key="1">
    <citation type="submission" date="2021-03" db="EMBL/GenBank/DDBJ databases">
        <title>Evolutionary innovations through gain and loss of genes in the ectomycorrhizal Boletales.</title>
        <authorList>
            <person name="Wu G."/>
            <person name="Miyauchi S."/>
            <person name="Morin E."/>
            <person name="Yang Z.-L."/>
            <person name="Xu J."/>
            <person name="Martin F.M."/>
        </authorList>
    </citation>
    <scope>NUCLEOTIDE SEQUENCE</scope>
    <source>
        <strain evidence="2">BR01</strain>
    </source>
</reference>
<dbReference type="Proteomes" id="UP000683000">
    <property type="component" value="Unassembled WGS sequence"/>
</dbReference>
<evidence type="ECO:0000313" key="2">
    <source>
        <dbReference type="EMBL" id="KAG6378375.1"/>
    </source>
</evidence>
<name>A0A8I2YUI0_9AGAM</name>
<feature type="region of interest" description="Disordered" evidence="1">
    <location>
        <begin position="43"/>
        <end position="64"/>
    </location>
</feature>
<accession>A0A8I2YUI0</accession>
<organism evidence="2 3">
    <name type="scientific">Boletus reticuloceps</name>
    <dbReference type="NCBI Taxonomy" id="495285"/>
    <lineage>
        <taxon>Eukaryota</taxon>
        <taxon>Fungi</taxon>
        <taxon>Dikarya</taxon>
        <taxon>Basidiomycota</taxon>
        <taxon>Agaricomycotina</taxon>
        <taxon>Agaricomycetes</taxon>
        <taxon>Agaricomycetidae</taxon>
        <taxon>Boletales</taxon>
        <taxon>Boletineae</taxon>
        <taxon>Boletaceae</taxon>
        <taxon>Boletoideae</taxon>
        <taxon>Boletus</taxon>
    </lineage>
</organism>
<evidence type="ECO:0000256" key="1">
    <source>
        <dbReference type="SAM" id="MobiDB-lite"/>
    </source>
</evidence>
<evidence type="ECO:0000313" key="3">
    <source>
        <dbReference type="Proteomes" id="UP000683000"/>
    </source>
</evidence>
<proteinExistence type="predicted"/>